<organism evidence="1 2">
    <name type="scientific">Xanthomonas melonis</name>
    <dbReference type="NCBI Taxonomy" id="56456"/>
    <lineage>
        <taxon>Bacteria</taxon>
        <taxon>Pseudomonadati</taxon>
        <taxon>Pseudomonadota</taxon>
        <taxon>Gammaproteobacteria</taxon>
        <taxon>Lysobacterales</taxon>
        <taxon>Lysobacteraceae</taxon>
        <taxon>Xanthomonas</taxon>
    </lineage>
</organism>
<name>A0A2S7DEH8_9XANT</name>
<gene>
    <name evidence="1" type="ORF">XmelCFBP4644_12170</name>
</gene>
<protein>
    <submittedName>
        <fullName evidence="1">Uncharacterized protein</fullName>
    </submittedName>
</protein>
<dbReference type="Proteomes" id="UP000239865">
    <property type="component" value="Unassembled WGS sequence"/>
</dbReference>
<dbReference type="EMBL" id="MDEH01000006">
    <property type="protein sequence ID" value="PPU72233.1"/>
    <property type="molecule type" value="Genomic_DNA"/>
</dbReference>
<evidence type="ECO:0000313" key="1">
    <source>
        <dbReference type="EMBL" id="PPU72233.1"/>
    </source>
</evidence>
<comment type="caution">
    <text evidence="1">The sequence shown here is derived from an EMBL/GenBank/DDBJ whole genome shotgun (WGS) entry which is preliminary data.</text>
</comment>
<dbReference type="AlphaFoldDB" id="A0A2S7DEH8"/>
<sequence length="62" mass="6475">MGRPAWAEPALPCGGKVALRAALHDIACSARWLASVREVWGHGPDHALLAEGAVCAQDRTSA</sequence>
<evidence type="ECO:0000313" key="2">
    <source>
        <dbReference type="Proteomes" id="UP000239865"/>
    </source>
</evidence>
<reference evidence="1 2" key="1">
    <citation type="submission" date="2016-08" db="EMBL/GenBank/DDBJ databases">
        <authorList>
            <person name="Seilhamer J.J."/>
        </authorList>
    </citation>
    <scope>NUCLEOTIDE SEQUENCE [LARGE SCALE GENOMIC DNA]</scope>
    <source>
        <strain evidence="1 2">CFBP4644</strain>
    </source>
</reference>
<proteinExistence type="predicted"/>
<accession>A0A2S7DEH8</accession>